<gene>
    <name evidence="3" type="ORF">CDL12_16126</name>
</gene>
<organism evidence="3 4">
    <name type="scientific">Handroanthus impetiginosus</name>
    <dbReference type="NCBI Taxonomy" id="429701"/>
    <lineage>
        <taxon>Eukaryota</taxon>
        <taxon>Viridiplantae</taxon>
        <taxon>Streptophyta</taxon>
        <taxon>Embryophyta</taxon>
        <taxon>Tracheophyta</taxon>
        <taxon>Spermatophyta</taxon>
        <taxon>Magnoliopsida</taxon>
        <taxon>eudicotyledons</taxon>
        <taxon>Gunneridae</taxon>
        <taxon>Pentapetalae</taxon>
        <taxon>asterids</taxon>
        <taxon>lamiids</taxon>
        <taxon>Lamiales</taxon>
        <taxon>Bignoniaceae</taxon>
        <taxon>Crescentiina</taxon>
        <taxon>Tabebuia alliance</taxon>
        <taxon>Handroanthus</taxon>
    </lineage>
</organism>
<reference evidence="4" key="1">
    <citation type="journal article" date="2018" name="Gigascience">
        <title>Genome assembly of the Pink Ipe (Handroanthus impetiginosus, Bignoniaceae), a highly valued, ecologically keystone Neotropical timber forest tree.</title>
        <authorList>
            <person name="Silva-Junior O.B."/>
            <person name="Grattapaglia D."/>
            <person name="Novaes E."/>
            <person name="Collevatti R.G."/>
        </authorList>
    </citation>
    <scope>NUCLEOTIDE SEQUENCE [LARGE SCALE GENOMIC DNA]</scope>
    <source>
        <strain evidence="4">cv. UFG-1</strain>
    </source>
</reference>
<protein>
    <submittedName>
        <fullName evidence="3">Uncharacterized protein</fullName>
    </submittedName>
</protein>
<evidence type="ECO:0000256" key="1">
    <source>
        <dbReference type="SAM" id="MobiDB-lite"/>
    </source>
</evidence>
<comment type="caution">
    <text evidence="3">The sequence shown here is derived from an EMBL/GenBank/DDBJ whole genome shotgun (WGS) entry which is preliminary data.</text>
</comment>
<sequence>MKAQIIYNFFFIGFLLTHGLNSSAQNPLPRYDQVLRVAHPPPSPPRFSKPHHVRIRSSPPPPPHRRPVSWPFPRRTP</sequence>
<feature type="signal peptide" evidence="2">
    <location>
        <begin position="1"/>
        <end position="24"/>
    </location>
</feature>
<keyword evidence="2" id="KW-0732">Signal</keyword>
<dbReference type="Proteomes" id="UP000231279">
    <property type="component" value="Unassembled WGS sequence"/>
</dbReference>
<feature type="compositionally biased region" description="Low complexity" evidence="1">
    <location>
        <begin position="68"/>
        <end position="77"/>
    </location>
</feature>
<evidence type="ECO:0000256" key="2">
    <source>
        <dbReference type="SAM" id="SignalP"/>
    </source>
</evidence>
<feature type="chain" id="PRO_5013809230" evidence="2">
    <location>
        <begin position="25"/>
        <end position="77"/>
    </location>
</feature>
<proteinExistence type="predicted"/>
<evidence type="ECO:0000313" key="3">
    <source>
        <dbReference type="EMBL" id="PIN11274.1"/>
    </source>
</evidence>
<keyword evidence="4" id="KW-1185">Reference proteome</keyword>
<accession>A0A2G9H168</accession>
<evidence type="ECO:0000313" key="4">
    <source>
        <dbReference type="Proteomes" id="UP000231279"/>
    </source>
</evidence>
<dbReference type="AlphaFoldDB" id="A0A2G9H168"/>
<feature type="region of interest" description="Disordered" evidence="1">
    <location>
        <begin position="35"/>
        <end position="77"/>
    </location>
</feature>
<dbReference type="EMBL" id="NKXS01002981">
    <property type="protein sequence ID" value="PIN11274.1"/>
    <property type="molecule type" value="Genomic_DNA"/>
</dbReference>
<name>A0A2G9H168_9LAMI</name>